<reference evidence="1" key="1">
    <citation type="journal article" date="2022" name="bioRxiv">
        <title>Sequencing and chromosome-scale assembly of the giantPleurodeles waltlgenome.</title>
        <authorList>
            <person name="Brown T."/>
            <person name="Elewa A."/>
            <person name="Iarovenko S."/>
            <person name="Subramanian E."/>
            <person name="Araus A.J."/>
            <person name="Petzold A."/>
            <person name="Susuki M."/>
            <person name="Suzuki K.-i.T."/>
            <person name="Hayashi T."/>
            <person name="Toyoda A."/>
            <person name="Oliveira C."/>
            <person name="Osipova E."/>
            <person name="Leigh N.D."/>
            <person name="Simon A."/>
            <person name="Yun M.H."/>
        </authorList>
    </citation>
    <scope>NUCLEOTIDE SEQUENCE</scope>
    <source>
        <strain evidence="1">20211129_DDA</strain>
        <tissue evidence="1">Liver</tissue>
    </source>
</reference>
<protein>
    <submittedName>
        <fullName evidence="1">Uncharacterized protein</fullName>
    </submittedName>
</protein>
<proteinExistence type="predicted"/>
<sequence length="178" mass="20295">MCDRRPLPPESNQLVLPRNVAAVQLTDPLGVLPPCQLLQSSNLTMAYYADGDEQYQELQEIPVEQQMEERLMEALGYHVQDSARAANNLAHILVTLEGLQASLFNAPEVLPPKKYWRRWRPQCCAITNMGLPPLKMLLSTRPKQAFMYLPHPSQSQMTRKRSPFRVINCGNQDIPRLT</sequence>
<dbReference type="Proteomes" id="UP001066276">
    <property type="component" value="Chromosome 9"/>
</dbReference>
<name>A0AAV7N8H6_PLEWA</name>
<gene>
    <name evidence="1" type="ORF">NDU88_008841</name>
</gene>
<dbReference type="AlphaFoldDB" id="A0AAV7N8H6"/>
<keyword evidence="2" id="KW-1185">Reference proteome</keyword>
<comment type="caution">
    <text evidence="1">The sequence shown here is derived from an EMBL/GenBank/DDBJ whole genome shotgun (WGS) entry which is preliminary data.</text>
</comment>
<organism evidence="1 2">
    <name type="scientific">Pleurodeles waltl</name>
    <name type="common">Iberian ribbed newt</name>
    <dbReference type="NCBI Taxonomy" id="8319"/>
    <lineage>
        <taxon>Eukaryota</taxon>
        <taxon>Metazoa</taxon>
        <taxon>Chordata</taxon>
        <taxon>Craniata</taxon>
        <taxon>Vertebrata</taxon>
        <taxon>Euteleostomi</taxon>
        <taxon>Amphibia</taxon>
        <taxon>Batrachia</taxon>
        <taxon>Caudata</taxon>
        <taxon>Salamandroidea</taxon>
        <taxon>Salamandridae</taxon>
        <taxon>Pleurodelinae</taxon>
        <taxon>Pleurodeles</taxon>
    </lineage>
</organism>
<evidence type="ECO:0000313" key="2">
    <source>
        <dbReference type="Proteomes" id="UP001066276"/>
    </source>
</evidence>
<dbReference type="EMBL" id="JANPWB010000013">
    <property type="protein sequence ID" value="KAJ1111519.1"/>
    <property type="molecule type" value="Genomic_DNA"/>
</dbReference>
<accession>A0AAV7N8H6</accession>
<evidence type="ECO:0000313" key="1">
    <source>
        <dbReference type="EMBL" id="KAJ1111519.1"/>
    </source>
</evidence>